<proteinExistence type="predicted"/>
<reference evidence="3" key="1">
    <citation type="journal article" date="2019" name="Int. J. Syst. Evol. Microbiol.">
        <title>The Global Catalogue of Microorganisms (GCM) 10K type strain sequencing project: providing services to taxonomists for standard genome sequencing and annotation.</title>
        <authorList>
            <consortium name="The Broad Institute Genomics Platform"/>
            <consortium name="The Broad Institute Genome Sequencing Center for Infectious Disease"/>
            <person name="Wu L."/>
            <person name="Ma J."/>
        </authorList>
    </citation>
    <scope>NUCLEOTIDE SEQUENCE [LARGE SCALE GENOMIC DNA]</scope>
    <source>
        <strain evidence="3">JCM 16013</strain>
    </source>
</reference>
<dbReference type="Proteomes" id="UP001499854">
    <property type="component" value="Unassembled WGS sequence"/>
</dbReference>
<accession>A0ABP5DX87</accession>
<dbReference type="InterPro" id="IPR000182">
    <property type="entry name" value="GNAT_dom"/>
</dbReference>
<dbReference type="Pfam" id="PF13508">
    <property type="entry name" value="Acetyltransf_7"/>
    <property type="match status" value="1"/>
</dbReference>
<gene>
    <name evidence="2" type="ORF">GCM10009838_58330</name>
</gene>
<feature type="domain" description="N-acetyltransferase" evidence="1">
    <location>
        <begin position="112"/>
        <end position="241"/>
    </location>
</feature>
<dbReference type="RefSeq" id="WP_344660342.1">
    <property type="nucleotide sequence ID" value="NZ_BAAAQM010000039.1"/>
</dbReference>
<dbReference type="InterPro" id="IPR016181">
    <property type="entry name" value="Acyl_CoA_acyltransferase"/>
</dbReference>
<evidence type="ECO:0000259" key="1">
    <source>
        <dbReference type="PROSITE" id="PS51186"/>
    </source>
</evidence>
<evidence type="ECO:0000313" key="2">
    <source>
        <dbReference type="EMBL" id="GAA1987872.1"/>
    </source>
</evidence>
<protein>
    <recommendedName>
        <fullName evidence="1">N-acetyltransferase domain-containing protein</fullName>
    </recommendedName>
</protein>
<evidence type="ECO:0000313" key="3">
    <source>
        <dbReference type="Proteomes" id="UP001499854"/>
    </source>
</evidence>
<dbReference type="SUPFAM" id="SSF55729">
    <property type="entry name" value="Acyl-CoA N-acyltransferases (Nat)"/>
    <property type="match status" value="1"/>
</dbReference>
<dbReference type="EMBL" id="BAAAQM010000039">
    <property type="protein sequence ID" value="GAA1987872.1"/>
    <property type="molecule type" value="Genomic_DNA"/>
</dbReference>
<name>A0ABP5DX87_9ACTN</name>
<sequence>MDPVSVADCEAAQTCWYRCRAALLGEEWGDGPLAWMREDDHLHLMFPTRIPPDALRRGLERARDSGVRSVGAWLGLETDASALMAAGFERGWAPWWMTAPVGDVGAAGDPRIELQEDTSDYHGEYAGYRASLALTRERPQHSWYAAAYDDRGGGFAGRAWSHLTGETAGVFDMEVWTPFRRRGLGSGLLRAVVAAAAKAGAQHAVLNATPEGKLLYESCGFRQIGEGITWWLRLTDHPEQR</sequence>
<organism evidence="2 3">
    <name type="scientific">Catenulispora subtropica</name>
    <dbReference type="NCBI Taxonomy" id="450798"/>
    <lineage>
        <taxon>Bacteria</taxon>
        <taxon>Bacillati</taxon>
        <taxon>Actinomycetota</taxon>
        <taxon>Actinomycetes</taxon>
        <taxon>Catenulisporales</taxon>
        <taxon>Catenulisporaceae</taxon>
        <taxon>Catenulispora</taxon>
    </lineage>
</organism>
<comment type="caution">
    <text evidence="2">The sequence shown here is derived from an EMBL/GenBank/DDBJ whole genome shotgun (WGS) entry which is preliminary data.</text>
</comment>
<keyword evidence="3" id="KW-1185">Reference proteome</keyword>
<dbReference type="PROSITE" id="PS51186">
    <property type="entry name" value="GNAT"/>
    <property type="match status" value="1"/>
</dbReference>
<dbReference type="Gene3D" id="3.40.630.30">
    <property type="match status" value="1"/>
</dbReference>